<dbReference type="Proteomes" id="UP001165101">
    <property type="component" value="Unassembled WGS sequence"/>
</dbReference>
<proteinExistence type="predicted"/>
<evidence type="ECO:0000313" key="1">
    <source>
        <dbReference type="EMBL" id="GMF07533.1"/>
    </source>
</evidence>
<evidence type="ECO:0000313" key="2">
    <source>
        <dbReference type="Proteomes" id="UP001165101"/>
    </source>
</evidence>
<protein>
    <submittedName>
        <fullName evidence="1">Unnamed protein product</fullName>
    </submittedName>
</protein>
<reference evidence="1" key="1">
    <citation type="submission" date="2023-04" db="EMBL/GenBank/DDBJ databases">
        <title>Candida boidinii NBRC 1967.</title>
        <authorList>
            <person name="Ichikawa N."/>
            <person name="Sato H."/>
            <person name="Tonouchi N."/>
        </authorList>
    </citation>
    <scope>NUCLEOTIDE SEQUENCE</scope>
    <source>
        <strain evidence="1">NBRC 1967</strain>
    </source>
</reference>
<organism evidence="1 2">
    <name type="scientific">Candida boidinii</name>
    <name type="common">Yeast</name>
    <dbReference type="NCBI Taxonomy" id="5477"/>
    <lineage>
        <taxon>Eukaryota</taxon>
        <taxon>Fungi</taxon>
        <taxon>Dikarya</taxon>
        <taxon>Ascomycota</taxon>
        <taxon>Saccharomycotina</taxon>
        <taxon>Pichiomycetes</taxon>
        <taxon>Pichiales</taxon>
        <taxon>Pichiaceae</taxon>
        <taxon>Ogataea</taxon>
        <taxon>Ogataea/Candida clade</taxon>
    </lineage>
</organism>
<dbReference type="EMBL" id="BSXV01009818">
    <property type="protein sequence ID" value="GMF07533.1"/>
    <property type="molecule type" value="Genomic_DNA"/>
</dbReference>
<sequence length="101" mass="11281">MPAFSRLMLDRKIATVIVGYPATELMASRVRFCVSASLTKEDIDYILKATDEVGDILYLKFSSGVAGGEKNPGDNQKGMCPRWTINEVLEKTPEDCKKIMY</sequence>
<name>A0ACB5UCI7_CANBO</name>
<accession>A0ACB5UCI7</accession>
<comment type="caution">
    <text evidence="1">The sequence shown here is derived from an EMBL/GenBank/DDBJ whole genome shotgun (WGS) entry which is preliminary data.</text>
</comment>
<gene>
    <name evidence="1" type="ORF">Cboi01_000675800</name>
</gene>
<keyword evidence="2" id="KW-1185">Reference proteome</keyword>